<evidence type="ECO:0000256" key="4">
    <source>
        <dbReference type="ARBA" id="ARBA00022729"/>
    </source>
</evidence>
<evidence type="ECO:0000256" key="5">
    <source>
        <dbReference type="ARBA" id="ARBA00022856"/>
    </source>
</evidence>
<comment type="similarity">
    <text evidence="2">Belongs to the bacterial solute-binding protein 5 family.</text>
</comment>
<dbReference type="GO" id="GO:0030288">
    <property type="term" value="C:outer membrane-bounded periplasmic space"/>
    <property type="evidence" value="ECO:0007669"/>
    <property type="project" value="UniProtKB-ARBA"/>
</dbReference>
<keyword evidence="3" id="KW-0813">Transport</keyword>
<comment type="caution">
    <text evidence="7">The sequence shown here is derived from an EMBL/GenBank/DDBJ whole genome shotgun (WGS) entry which is preliminary data.</text>
</comment>
<dbReference type="GO" id="GO:0015833">
    <property type="term" value="P:peptide transport"/>
    <property type="evidence" value="ECO:0007669"/>
    <property type="project" value="UniProtKB-KW"/>
</dbReference>
<evidence type="ECO:0000259" key="6">
    <source>
        <dbReference type="Pfam" id="PF00496"/>
    </source>
</evidence>
<comment type="subcellular location">
    <subcellularLocation>
        <location evidence="1">Cell membrane</location>
        <topology evidence="1">Lipid-anchor</topology>
    </subcellularLocation>
</comment>
<evidence type="ECO:0000256" key="2">
    <source>
        <dbReference type="ARBA" id="ARBA00005695"/>
    </source>
</evidence>
<name>A0A0R1QRV2_9LACO</name>
<accession>A0A0R1QRV2</accession>
<dbReference type="CDD" id="cd08504">
    <property type="entry name" value="PBP2_OppA"/>
    <property type="match status" value="1"/>
</dbReference>
<dbReference type="InterPro" id="IPR039424">
    <property type="entry name" value="SBP_5"/>
</dbReference>
<dbReference type="Gene3D" id="3.40.190.10">
    <property type="entry name" value="Periplasmic binding protein-like II"/>
    <property type="match status" value="1"/>
</dbReference>
<dbReference type="EMBL" id="AZEU01000098">
    <property type="protein sequence ID" value="KRL47399.1"/>
    <property type="molecule type" value="Genomic_DNA"/>
</dbReference>
<dbReference type="PATRIC" id="fig|1423769.4.peg.282"/>
<sequence length="572" mass="62657">MLFSIVEGCRRFFVAKHIGGIVMTHFKTAALTVATLALGLVLAACGSNNKSSQSSSATKQQLNLSATAPLDTIDLAQATGYGQTGNVYESFWRLGKNGKPIAGLASKATKSSDGLTWTISIRKDAKWSDGSAITAKDFVYSWQRTIDPKTKSPYSYLFSGIKNADAINKGNAKPDTLGIKALDTHTVQITLDKPIAYFKVLMAYPLFAPQSEKTVTKYGKKYATTSSKMLYSGPFVITGWNGTGNTWSFKKNPYYWDKKVVKLQKVNFQVVEDTSTGVNLFNTNKLDLTPLAVNQVPKYEKDSTFRSYAYSYIAYMQYNFNAKDATVKAAMNNQDIRLAFSQALDRKALTKKALGNGSQIPTGFVPNDLASDPTTGKDFAKQQTVANTINYSTKSAKAHWTKGLKAIGKSKLTLTLLYSNDDATSKTTAEYIGGQLPKELPGLTINLKALPSQMAKQKETDGDFDIALSGWGADFNDPISFLQIPESNTAYNYGKYSNAQYDALIKKASTTDANDAAKRWDDLVQAAKLFNQAQGVTPLFQQVTAYLQKGDVKGLTHNTAGTQWGYKYAYIK</sequence>
<dbReference type="FunFam" id="3.10.105.10:FF:000001">
    <property type="entry name" value="Oligopeptide ABC transporter, oligopeptide-binding protein"/>
    <property type="match status" value="1"/>
</dbReference>
<dbReference type="SUPFAM" id="SSF53850">
    <property type="entry name" value="Periplasmic binding protein-like II"/>
    <property type="match status" value="1"/>
</dbReference>
<dbReference type="PROSITE" id="PS01040">
    <property type="entry name" value="SBP_BACTERIAL_5"/>
    <property type="match status" value="1"/>
</dbReference>
<dbReference type="PIRSF" id="PIRSF002741">
    <property type="entry name" value="MppA"/>
    <property type="match status" value="1"/>
</dbReference>
<evidence type="ECO:0000256" key="1">
    <source>
        <dbReference type="ARBA" id="ARBA00004193"/>
    </source>
</evidence>
<dbReference type="Gene3D" id="3.10.105.10">
    <property type="entry name" value="Dipeptide-binding Protein, Domain 3"/>
    <property type="match status" value="1"/>
</dbReference>
<dbReference type="PANTHER" id="PTHR30290">
    <property type="entry name" value="PERIPLASMIC BINDING COMPONENT OF ABC TRANSPORTER"/>
    <property type="match status" value="1"/>
</dbReference>
<dbReference type="GO" id="GO:0043190">
    <property type="term" value="C:ATP-binding cassette (ABC) transporter complex"/>
    <property type="evidence" value="ECO:0007669"/>
    <property type="project" value="InterPro"/>
</dbReference>
<organism evidence="7 8">
    <name type="scientific">Lacticaseibacillus manihotivorans DSM 13343 = JCM 12514</name>
    <dbReference type="NCBI Taxonomy" id="1423769"/>
    <lineage>
        <taxon>Bacteria</taxon>
        <taxon>Bacillati</taxon>
        <taxon>Bacillota</taxon>
        <taxon>Bacilli</taxon>
        <taxon>Lactobacillales</taxon>
        <taxon>Lactobacillaceae</taxon>
        <taxon>Lacticaseibacillus</taxon>
    </lineage>
</organism>
<keyword evidence="5" id="KW-0653">Protein transport</keyword>
<dbReference type="Gene3D" id="3.90.76.10">
    <property type="entry name" value="Dipeptide-binding Protein, Domain 1"/>
    <property type="match status" value="1"/>
</dbReference>
<dbReference type="FunFam" id="3.90.76.10:FF:000001">
    <property type="entry name" value="Oligopeptide ABC transporter substrate-binding protein"/>
    <property type="match status" value="1"/>
</dbReference>
<dbReference type="GO" id="GO:1904680">
    <property type="term" value="F:peptide transmembrane transporter activity"/>
    <property type="evidence" value="ECO:0007669"/>
    <property type="project" value="TreeGrafter"/>
</dbReference>
<dbReference type="InterPro" id="IPR023765">
    <property type="entry name" value="SBP_5_CS"/>
</dbReference>
<proteinExistence type="inferred from homology"/>
<dbReference type="Proteomes" id="UP000051790">
    <property type="component" value="Unassembled WGS sequence"/>
</dbReference>
<dbReference type="AlphaFoldDB" id="A0A0R1QRV2"/>
<keyword evidence="4" id="KW-0732">Signal</keyword>
<keyword evidence="5" id="KW-0571">Peptide transport</keyword>
<evidence type="ECO:0000313" key="8">
    <source>
        <dbReference type="Proteomes" id="UP000051790"/>
    </source>
</evidence>
<dbReference type="Pfam" id="PF00496">
    <property type="entry name" value="SBP_bac_5"/>
    <property type="match status" value="1"/>
</dbReference>
<evidence type="ECO:0000313" key="7">
    <source>
        <dbReference type="EMBL" id="KRL47399.1"/>
    </source>
</evidence>
<dbReference type="PANTHER" id="PTHR30290:SF10">
    <property type="entry name" value="PERIPLASMIC OLIGOPEPTIDE-BINDING PROTEIN-RELATED"/>
    <property type="match status" value="1"/>
</dbReference>
<protein>
    <submittedName>
        <fullName evidence="7">ABC transporter periplasmic protein</fullName>
    </submittedName>
</protein>
<gene>
    <name evidence="7" type="ORF">FD01_GL000260</name>
</gene>
<reference evidence="7 8" key="1">
    <citation type="journal article" date="2015" name="Genome Announc.">
        <title>Expanding the biotechnology potential of lactobacilli through comparative genomics of 213 strains and associated genera.</title>
        <authorList>
            <person name="Sun Z."/>
            <person name="Harris H.M."/>
            <person name="McCann A."/>
            <person name="Guo C."/>
            <person name="Argimon S."/>
            <person name="Zhang W."/>
            <person name="Yang X."/>
            <person name="Jeffery I.B."/>
            <person name="Cooney J.C."/>
            <person name="Kagawa T.F."/>
            <person name="Liu W."/>
            <person name="Song Y."/>
            <person name="Salvetti E."/>
            <person name="Wrobel A."/>
            <person name="Rasinkangas P."/>
            <person name="Parkhill J."/>
            <person name="Rea M.C."/>
            <person name="O'Sullivan O."/>
            <person name="Ritari J."/>
            <person name="Douillard F.P."/>
            <person name="Paul Ross R."/>
            <person name="Yang R."/>
            <person name="Briner A.E."/>
            <person name="Felis G.E."/>
            <person name="de Vos W.M."/>
            <person name="Barrangou R."/>
            <person name="Klaenhammer T.R."/>
            <person name="Caufield P.W."/>
            <person name="Cui Y."/>
            <person name="Zhang H."/>
            <person name="O'Toole P.W."/>
        </authorList>
    </citation>
    <scope>NUCLEOTIDE SEQUENCE [LARGE SCALE GENOMIC DNA]</scope>
    <source>
        <strain evidence="7 8">DSM 13343</strain>
    </source>
</reference>
<keyword evidence="8" id="KW-1185">Reference proteome</keyword>
<evidence type="ECO:0000256" key="3">
    <source>
        <dbReference type="ARBA" id="ARBA00022448"/>
    </source>
</evidence>
<feature type="domain" description="Solute-binding protein family 5" evidence="6">
    <location>
        <begin position="99"/>
        <end position="490"/>
    </location>
</feature>
<dbReference type="InterPro" id="IPR030678">
    <property type="entry name" value="Peptide/Ni-bd"/>
</dbReference>
<dbReference type="InterPro" id="IPR000914">
    <property type="entry name" value="SBP_5_dom"/>
</dbReference>